<proteinExistence type="predicted"/>
<evidence type="ECO:0000259" key="2">
    <source>
        <dbReference type="Pfam" id="PF01764"/>
    </source>
</evidence>
<name>A0A8H6RUM8_9PEZI</name>
<reference evidence="3" key="1">
    <citation type="submission" date="2020-04" db="EMBL/GenBank/DDBJ databases">
        <title>Draft genome resource of the tomato pathogen Pseudocercospora fuligena.</title>
        <authorList>
            <person name="Zaccaron A."/>
        </authorList>
    </citation>
    <scope>NUCLEOTIDE SEQUENCE</scope>
    <source>
        <strain evidence="3">PF001</strain>
    </source>
</reference>
<dbReference type="Pfam" id="PF01764">
    <property type="entry name" value="Lipase_3"/>
    <property type="match status" value="1"/>
</dbReference>
<dbReference type="PANTHER" id="PTHR46023:SF6">
    <property type="entry name" value="LIPASE CLASS 3 FAMILY PROTEIN"/>
    <property type="match status" value="1"/>
</dbReference>
<comment type="caution">
    <text evidence="3">The sequence shown here is derived from an EMBL/GenBank/DDBJ whole genome shotgun (WGS) entry which is preliminary data.</text>
</comment>
<feature type="compositionally biased region" description="Pro residues" evidence="1">
    <location>
        <begin position="44"/>
        <end position="55"/>
    </location>
</feature>
<dbReference type="PANTHER" id="PTHR46023">
    <property type="entry name" value="LIPASE CLASS 3 PROTEIN-LIKE"/>
    <property type="match status" value="1"/>
</dbReference>
<organism evidence="3 4">
    <name type="scientific">Pseudocercospora fuligena</name>
    <dbReference type="NCBI Taxonomy" id="685502"/>
    <lineage>
        <taxon>Eukaryota</taxon>
        <taxon>Fungi</taxon>
        <taxon>Dikarya</taxon>
        <taxon>Ascomycota</taxon>
        <taxon>Pezizomycotina</taxon>
        <taxon>Dothideomycetes</taxon>
        <taxon>Dothideomycetidae</taxon>
        <taxon>Mycosphaerellales</taxon>
        <taxon>Mycosphaerellaceae</taxon>
        <taxon>Pseudocercospora</taxon>
    </lineage>
</organism>
<accession>A0A8H6RUM8</accession>
<dbReference type="SUPFAM" id="SSF53474">
    <property type="entry name" value="alpha/beta-Hydrolases"/>
    <property type="match status" value="1"/>
</dbReference>
<dbReference type="InterPro" id="IPR002921">
    <property type="entry name" value="Fungal_lipase-type"/>
</dbReference>
<evidence type="ECO:0000256" key="1">
    <source>
        <dbReference type="SAM" id="MobiDB-lite"/>
    </source>
</evidence>
<keyword evidence="4" id="KW-1185">Reference proteome</keyword>
<protein>
    <recommendedName>
        <fullName evidence="2">Fungal lipase-type domain-containing protein</fullName>
    </recommendedName>
</protein>
<gene>
    <name evidence="3" type="ORF">HII31_01134</name>
</gene>
<sequence>MQYFSDPPRPSSEDAYSRPQTAPQTQNNVYGNSIYANSGYVNPPAMPATPPPPYDPYMNSYDYGQQSSRAFYLQPYQSQQYLPPPPPLAGQDGNSRLRKKASAWMSTVDLSRPQRNEVYGQQQPWQSSVNIAAPPLPQRPRASNDCPLVQLVQTVNQGAAMCDRLASVAAIVSDVFAKIDVDDDRNDGELEQMTKSMTVNERKINDKALGSGWVDFRKTWLYANSRLPPAMLPMKIYMPTWQIICMAAQASVDVYRRPRRDEKEDYVQADWRQGTKAMAIKSGQLEDKNLIVLAIRGSKTWNAIDWLVNFNAAPTEPTGFLDDEGNACHAGFLQIARSMIAPVAARLRKILEENNSRNPPSLILTGHSAGGAVASLLYMHMLATAPRCESELNNLSGFLKRIHCVTFGTPPVSLLPLQNPSGKRYERNVFMHFANEGDVVVRADRSYMSTIVRLVAAPSPVCSTKMCATVRRKVSKQVLSSSGYRPGDKYQPPRWEVPPATLSNAGRTIMLREKPGSKRHSVEAVQVTDEDLRDVIFGDPEMHKMELYKKRIDMLAIAAVTGQGVG</sequence>
<feature type="domain" description="Fungal lipase-type" evidence="2">
    <location>
        <begin position="292"/>
        <end position="443"/>
    </location>
</feature>
<evidence type="ECO:0000313" key="4">
    <source>
        <dbReference type="Proteomes" id="UP000660729"/>
    </source>
</evidence>
<dbReference type="InterPro" id="IPR029058">
    <property type="entry name" value="AB_hydrolase_fold"/>
</dbReference>
<dbReference type="EMBL" id="JABCIY010000012">
    <property type="protein sequence ID" value="KAF7197539.1"/>
    <property type="molecule type" value="Genomic_DNA"/>
</dbReference>
<dbReference type="CDD" id="cd00519">
    <property type="entry name" value="Lipase_3"/>
    <property type="match status" value="1"/>
</dbReference>
<dbReference type="OrthoDB" id="438440at2759"/>
<feature type="region of interest" description="Disordered" evidence="1">
    <location>
        <begin position="1"/>
        <end position="56"/>
    </location>
</feature>
<dbReference type="Proteomes" id="UP000660729">
    <property type="component" value="Unassembled WGS sequence"/>
</dbReference>
<evidence type="ECO:0000313" key="3">
    <source>
        <dbReference type="EMBL" id="KAF7197539.1"/>
    </source>
</evidence>
<dbReference type="GO" id="GO:0006629">
    <property type="term" value="P:lipid metabolic process"/>
    <property type="evidence" value="ECO:0007669"/>
    <property type="project" value="InterPro"/>
</dbReference>
<feature type="compositionally biased region" description="Polar residues" evidence="1">
    <location>
        <begin position="18"/>
        <end position="40"/>
    </location>
</feature>
<dbReference type="AlphaFoldDB" id="A0A8H6RUM8"/>
<dbReference type="Gene3D" id="3.40.50.1820">
    <property type="entry name" value="alpha/beta hydrolase"/>
    <property type="match status" value="1"/>
</dbReference>